<gene>
    <name evidence="2" type="ORF">DFQ05_1907</name>
</gene>
<dbReference type="AlphaFoldDB" id="A0A4R1KNJ1"/>
<dbReference type="Proteomes" id="UP000295714">
    <property type="component" value="Unassembled WGS sequence"/>
</dbReference>
<feature type="transmembrane region" description="Helical" evidence="1">
    <location>
        <begin position="12"/>
        <end position="28"/>
    </location>
</feature>
<dbReference type="OrthoDB" id="9811293at2"/>
<sequence length="211" mass="23784">MFDKTFKLHFSIFLIWLFTISGIFGILSDEYSDWFLSMTPLNLLLTFIILNINIEELKPNAIIALAIPFFIGFITEALGVNFGLIFGTYAYGENLGLKVFGVPLMICVNWALLTAATADVARYISRNKWLSALIGGALMTGLDVLLEVSAPRFDFWEFEGGVVPLQNYIGWLVTAFIAHLGYQHFNIKTNASISWHILISIALFFTVFLFF</sequence>
<feature type="transmembrane region" description="Helical" evidence="1">
    <location>
        <begin position="129"/>
        <end position="148"/>
    </location>
</feature>
<dbReference type="PANTHER" id="PTHR39419">
    <property type="entry name" value="SLL0814 PROTEIN"/>
    <property type="match status" value="1"/>
</dbReference>
<protein>
    <submittedName>
        <fullName evidence="2">Putative membrane protein</fullName>
    </submittedName>
</protein>
<comment type="caution">
    <text evidence="2">The sequence shown here is derived from an EMBL/GenBank/DDBJ whole genome shotgun (WGS) entry which is preliminary data.</text>
</comment>
<evidence type="ECO:0000313" key="2">
    <source>
        <dbReference type="EMBL" id="TCK66636.1"/>
    </source>
</evidence>
<feature type="transmembrane region" description="Helical" evidence="1">
    <location>
        <begin position="95"/>
        <end position="117"/>
    </location>
</feature>
<keyword evidence="1" id="KW-1133">Transmembrane helix</keyword>
<feature type="transmembrane region" description="Helical" evidence="1">
    <location>
        <begin position="168"/>
        <end position="185"/>
    </location>
</feature>
<keyword evidence="1" id="KW-0472">Membrane</keyword>
<dbReference type="RefSeq" id="WP_132705160.1">
    <property type="nucleotide sequence ID" value="NZ_SMGI01000003.1"/>
</dbReference>
<accession>A0A4R1KNJ1</accession>
<reference evidence="2 3" key="1">
    <citation type="journal article" date="2015" name="Stand. Genomic Sci.">
        <title>Genomic Encyclopedia of Bacterial and Archaeal Type Strains, Phase III: the genomes of soil and plant-associated and newly described type strains.</title>
        <authorList>
            <person name="Whitman W.B."/>
            <person name="Woyke T."/>
            <person name="Klenk H.P."/>
            <person name="Zhou Y."/>
            <person name="Lilburn T.G."/>
            <person name="Beck B.J."/>
            <person name="De Vos P."/>
            <person name="Vandamme P."/>
            <person name="Eisen J.A."/>
            <person name="Garrity G."/>
            <person name="Hugenholtz P."/>
            <person name="Kyrpides N.C."/>
        </authorList>
    </citation>
    <scope>NUCLEOTIDE SEQUENCE [LARGE SCALE GENOMIC DNA]</scope>
    <source>
        <strain evidence="2 3">CECT 8445</strain>
    </source>
</reference>
<feature type="transmembrane region" description="Helical" evidence="1">
    <location>
        <begin position="34"/>
        <end position="54"/>
    </location>
</feature>
<name>A0A4R1KNJ1_9FLAO</name>
<keyword evidence="1" id="KW-0812">Transmembrane</keyword>
<proteinExistence type="predicted"/>
<dbReference type="Pfam" id="PF04240">
    <property type="entry name" value="Caroten_synth"/>
    <property type="match status" value="1"/>
</dbReference>
<feature type="transmembrane region" description="Helical" evidence="1">
    <location>
        <begin position="192"/>
        <end position="210"/>
    </location>
</feature>
<evidence type="ECO:0000256" key="1">
    <source>
        <dbReference type="SAM" id="Phobius"/>
    </source>
</evidence>
<dbReference type="PANTHER" id="PTHR39419:SF1">
    <property type="entry name" value="SLL0814 PROTEIN"/>
    <property type="match status" value="1"/>
</dbReference>
<organism evidence="2 3">
    <name type="scientific">Winogradskyella wandonensis</name>
    <dbReference type="NCBI Taxonomy" id="1442586"/>
    <lineage>
        <taxon>Bacteria</taxon>
        <taxon>Pseudomonadati</taxon>
        <taxon>Bacteroidota</taxon>
        <taxon>Flavobacteriia</taxon>
        <taxon>Flavobacteriales</taxon>
        <taxon>Flavobacteriaceae</taxon>
        <taxon>Winogradskyella</taxon>
    </lineage>
</organism>
<dbReference type="EMBL" id="SMGI01000003">
    <property type="protein sequence ID" value="TCK66636.1"/>
    <property type="molecule type" value="Genomic_DNA"/>
</dbReference>
<feature type="transmembrane region" description="Helical" evidence="1">
    <location>
        <begin position="61"/>
        <end position="89"/>
    </location>
</feature>
<dbReference type="InterPro" id="IPR007354">
    <property type="entry name" value="CruF-like"/>
</dbReference>
<evidence type="ECO:0000313" key="3">
    <source>
        <dbReference type="Proteomes" id="UP000295714"/>
    </source>
</evidence>
<keyword evidence="3" id="KW-1185">Reference proteome</keyword>